<accession>A0AAW1RTJ7</accession>
<feature type="transmembrane region" description="Helical" evidence="10">
    <location>
        <begin position="414"/>
        <end position="440"/>
    </location>
</feature>
<comment type="subcellular location">
    <subcellularLocation>
        <location evidence="1">Membrane</location>
        <topology evidence="1">Multi-pass membrane protein</topology>
    </subcellularLocation>
</comment>
<keyword evidence="3 9" id="KW-0813">Transport</keyword>
<evidence type="ECO:0000256" key="4">
    <source>
        <dbReference type="ARBA" id="ARBA00022597"/>
    </source>
</evidence>
<dbReference type="Gene3D" id="1.20.1250.20">
    <property type="entry name" value="MFS general substrate transporter like domains"/>
    <property type="match status" value="1"/>
</dbReference>
<organism evidence="12 13">
    <name type="scientific">Apatococcus lobatus</name>
    <dbReference type="NCBI Taxonomy" id="904363"/>
    <lineage>
        <taxon>Eukaryota</taxon>
        <taxon>Viridiplantae</taxon>
        <taxon>Chlorophyta</taxon>
        <taxon>core chlorophytes</taxon>
        <taxon>Trebouxiophyceae</taxon>
        <taxon>Chlorellales</taxon>
        <taxon>Chlorellaceae</taxon>
        <taxon>Apatococcus</taxon>
    </lineage>
</organism>
<proteinExistence type="inferred from homology"/>
<feature type="transmembrane region" description="Helical" evidence="10">
    <location>
        <begin position="166"/>
        <end position="186"/>
    </location>
</feature>
<evidence type="ECO:0000256" key="3">
    <source>
        <dbReference type="ARBA" id="ARBA00022448"/>
    </source>
</evidence>
<dbReference type="GO" id="GO:0015145">
    <property type="term" value="F:monosaccharide transmembrane transporter activity"/>
    <property type="evidence" value="ECO:0007669"/>
    <property type="project" value="InterPro"/>
</dbReference>
<evidence type="ECO:0000256" key="7">
    <source>
        <dbReference type="ARBA" id="ARBA00022989"/>
    </source>
</evidence>
<keyword evidence="5 10" id="KW-0812">Transmembrane</keyword>
<feature type="transmembrane region" description="Helical" evidence="10">
    <location>
        <begin position="51"/>
        <end position="71"/>
    </location>
</feature>
<dbReference type="InterPro" id="IPR003663">
    <property type="entry name" value="Sugar/inositol_transpt"/>
</dbReference>
<dbReference type="Proteomes" id="UP001438707">
    <property type="component" value="Unassembled WGS sequence"/>
</dbReference>
<dbReference type="SUPFAM" id="SSF103473">
    <property type="entry name" value="MFS general substrate transporter"/>
    <property type="match status" value="1"/>
</dbReference>
<feature type="transmembrane region" description="Helical" evidence="10">
    <location>
        <begin position="479"/>
        <end position="501"/>
    </location>
</feature>
<dbReference type="InterPro" id="IPR020846">
    <property type="entry name" value="MFS_dom"/>
</dbReference>
<feature type="transmembrane region" description="Helical" evidence="10">
    <location>
        <begin position="452"/>
        <end position="473"/>
    </location>
</feature>
<evidence type="ECO:0000256" key="2">
    <source>
        <dbReference type="ARBA" id="ARBA00010992"/>
    </source>
</evidence>
<keyword evidence="13" id="KW-1185">Reference proteome</keyword>
<dbReference type="AlphaFoldDB" id="A0AAW1RTJ7"/>
<dbReference type="PROSITE" id="PS00216">
    <property type="entry name" value="SUGAR_TRANSPORT_1"/>
    <property type="match status" value="1"/>
</dbReference>
<dbReference type="PRINTS" id="PR00171">
    <property type="entry name" value="SUGRTRNSPORT"/>
</dbReference>
<dbReference type="PANTHER" id="PTHR23500">
    <property type="entry name" value="SOLUTE CARRIER FAMILY 2, FACILITATED GLUCOSE TRANSPORTER"/>
    <property type="match status" value="1"/>
</dbReference>
<gene>
    <name evidence="12" type="ORF">WJX74_001876</name>
</gene>
<dbReference type="Pfam" id="PF00083">
    <property type="entry name" value="Sugar_tr"/>
    <property type="match status" value="1"/>
</dbReference>
<keyword evidence="4" id="KW-0762">Sugar transport</keyword>
<dbReference type="PROSITE" id="PS00217">
    <property type="entry name" value="SUGAR_TRANSPORT_2"/>
    <property type="match status" value="1"/>
</dbReference>
<evidence type="ECO:0000259" key="11">
    <source>
        <dbReference type="PROSITE" id="PS50850"/>
    </source>
</evidence>
<dbReference type="InterPro" id="IPR044778">
    <property type="entry name" value="MFS_STP/MST-like_plant"/>
</dbReference>
<feature type="transmembrane region" description="Helical" evidence="10">
    <location>
        <begin position="227"/>
        <end position="250"/>
    </location>
</feature>
<comment type="similarity">
    <text evidence="2 9">Belongs to the major facilitator superfamily. Sugar transporter (TC 2.A.1.1) family.</text>
</comment>
<dbReference type="InterPro" id="IPR005829">
    <property type="entry name" value="Sugar_transporter_CS"/>
</dbReference>
<feature type="transmembrane region" description="Helical" evidence="10">
    <location>
        <begin position="110"/>
        <end position="130"/>
    </location>
</feature>
<dbReference type="GO" id="GO:0015293">
    <property type="term" value="F:symporter activity"/>
    <property type="evidence" value="ECO:0007669"/>
    <property type="project" value="UniProtKB-KW"/>
</dbReference>
<evidence type="ECO:0000256" key="10">
    <source>
        <dbReference type="SAM" id="Phobius"/>
    </source>
</evidence>
<evidence type="ECO:0000313" key="12">
    <source>
        <dbReference type="EMBL" id="KAK9836501.1"/>
    </source>
</evidence>
<keyword evidence="8 10" id="KW-0472">Membrane</keyword>
<evidence type="ECO:0000256" key="1">
    <source>
        <dbReference type="ARBA" id="ARBA00004141"/>
    </source>
</evidence>
<feature type="transmembrane region" description="Helical" evidence="10">
    <location>
        <begin position="198"/>
        <end position="221"/>
    </location>
</feature>
<dbReference type="InterPro" id="IPR005828">
    <property type="entry name" value="MFS_sugar_transport-like"/>
</dbReference>
<comment type="caution">
    <text evidence="12">The sequence shown here is derived from an EMBL/GenBank/DDBJ whole genome shotgun (WGS) entry which is preliminary data.</text>
</comment>
<protein>
    <recommendedName>
        <fullName evidence="11">Major facilitator superfamily (MFS) profile domain-containing protein</fullName>
    </recommendedName>
</protein>
<keyword evidence="7 10" id="KW-1133">Transmembrane helix</keyword>
<evidence type="ECO:0000256" key="6">
    <source>
        <dbReference type="ARBA" id="ARBA00022847"/>
    </source>
</evidence>
<evidence type="ECO:0000256" key="9">
    <source>
        <dbReference type="RuleBase" id="RU003346"/>
    </source>
</evidence>
<evidence type="ECO:0000256" key="8">
    <source>
        <dbReference type="ARBA" id="ARBA00023136"/>
    </source>
</evidence>
<dbReference type="PANTHER" id="PTHR23500:SF357">
    <property type="entry name" value="IP12678P"/>
    <property type="match status" value="1"/>
</dbReference>
<dbReference type="CDD" id="cd17361">
    <property type="entry name" value="MFS_STP"/>
    <property type="match status" value="1"/>
</dbReference>
<dbReference type="GO" id="GO:0016020">
    <property type="term" value="C:membrane"/>
    <property type="evidence" value="ECO:0007669"/>
    <property type="project" value="UniProtKB-SubCell"/>
</dbReference>
<feature type="transmembrane region" description="Helical" evidence="10">
    <location>
        <begin position="312"/>
        <end position="334"/>
    </location>
</feature>
<dbReference type="NCBIfam" id="TIGR00879">
    <property type="entry name" value="SP"/>
    <property type="match status" value="1"/>
</dbReference>
<dbReference type="PROSITE" id="PS50850">
    <property type="entry name" value="MFS"/>
    <property type="match status" value="1"/>
</dbReference>
<feature type="domain" description="Major facilitator superfamily (MFS) profile" evidence="11">
    <location>
        <begin position="58"/>
        <end position="506"/>
    </location>
</feature>
<evidence type="ECO:0000256" key="5">
    <source>
        <dbReference type="ARBA" id="ARBA00022692"/>
    </source>
</evidence>
<keyword evidence="6" id="KW-0769">Symport</keyword>
<reference evidence="12 13" key="1">
    <citation type="journal article" date="2024" name="Nat. Commun.">
        <title>Phylogenomics reveals the evolutionary origins of lichenization in chlorophyte algae.</title>
        <authorList>
            <person name="Puginier C."/>
            <person name="Libourel C."/>
            <person name="Otte J."/>
            <person name="Skaloud P."/>
            <person name="Haon M."/>
            <person name="Grisel S."/>
            <person name="Petersen M."/>
            <person name="Berrin J.G."/>
            <person name="Delaux P.M."/>
            <person name="Dal Grande F."/>
            <person name="Keller J."/>
        </authorList>
    </citation>
    <scope>NUCLEOTIDE SEQUENCE [LARGE SCALE GENOMIC DNA]</scope>
    <source>
        <strain evidence="12 13">SAG 2145</strain>
    </source>
</reference>
<dbReference type="EMBL" id="JALJOS010000007">
    <property type="protein sequence ID" value="KAK9836501.1"/>
    <property type="molecule type" value="Genomic_DNA"/>
</dbReference>
<feature type="transmembrane region" description="Helical" evidence="10">
    <location>
        <begin position="354"/>
        <end position="373"/>
    </location>
</feature>
<feature type="transmembrane region" description="Helical" evidence="10">
    <location>
        <begin position="142"/>
        <end position="160"/>
    </location>
</feature>
<dbReference type="InterPro" id="IPR045262">
    <property type="entry name" value="STP/PLT_plant"/>
</dbReference>
<dbReference type="InterPro" id="IPR036259">
    <property type="entry name" value="MFS_trans_sf"/>
</dbReference>
<name>A0AAW1RTJ7_9CHLO</name>
<evidence type="ECO:0000313" key="13">
    <source>
        <dbReference type="Proteomes" id="UP001438707"/>
    </source>
</evidence>
<sequence length="564" mass="60737">MDAPEERAVAAGTVSQAPSRKVSRFSRFSHTADDIARDKEASGVTEINARVTLYVVLCCIVASFGGVLFGYDAGITGGVETSKQFALWFFPDTASNAQSSFWCRFNDNKLQAYSATMHFTGAVASIPAGYVTQKYGRTKSMVIAGGAYIAGAIAQALSWNTYAPLFLGRVLWGIGVGFGDHCAFIYCAEMAPPQWRGLLAAGVQANVFTGILVANCLNLGFNYVKAGWRLSLALAAVPGTILLLGGLFLYDTPNSLMERGHPEKARKVLEKVRGTKNVDDELALLGRATDIAKASENPFKALCFRRKNIPQLVLCIAFPFFQQWSGVNAVSFFAPQIFGGSSILGEGNLGELSSAILVDGVECIAGWITVLIVDRIGRRVLLIPGCGMGASTLIAAGVVLKYETMGHLTLAKGSAAATVILVGLYTISFGFGLGPIAWLVPAEIHDINTRAAGQSFTVFTQLISGAIITQVFLKMLCSLQYWAFIFFGLWQAIACIFFIFLQPETNGIPIEQVPDYVRAHKIWRYVAYPGGRIPAAADPVNLAKQREQAKEIKGHEATNPSPKV</sequence>
<feature type="transmembrane region" description="Helical" evidence="10">
    <location>
        <begin position="380"/>
        <end position="402"/>
    </location>
</feature>